<evidence type="ECO:0000313" key="2">
    <source>
        <dbReference type="Proteomes" id="UP000621799"/>
    </source>
</evidence>
<proteinExistence type="predicted"/>
<organism evidence="1 2">
    <name type="scientific">Zarconia navalis LEGE 11467</name>
    <dbReference type="NCBI Taxonomy" id="1828826"/>
    <lineage>
        <taxon>Bacteria</taxon>
        <taxon>Bacillati</taxon>
        <taxon>Cyanobacteriota</taxon>
        <taxon>Cyanophyceae</taxon>
        <taxon>Oscillatoriophycideae</taxon>
        <taxon>Oscillatoriales</taxon>
        <taxon>Oscillatoriales incertae sedis</taxon>
        <taxon>Zarconia</taxon>
        <taxon>Zarconia navalis</taxon>
    </lineage>
</organism>
<dbReference type="Proteomes" id="UP000621799">
    <property type="component" value="Unassembled WGS sequence"/>
</dbReference>
<keyword evidence="2" id="KW-1185">Reference proteome</keyword>
<accession>A0A928Z6Z3</accession>
<gene>
    <name evidence="1" type="ORF">IQ235_08985</name>
</gene>
<comment type="caution">
    <text evidence="1">The sequence shown here is derived from an EMBL/GenBank/DDBJ whole genome shotgun (WGS) entry which is preliminary data.</text>
</comment>
<evidence type="ECO:0000313" key="1">
    <source>
        <dbReference type="EMBL" id="MBE9040912.1"/>
    </source>
</evidence>
<sequence length="218" mass="24083">MMLLYLIFKTTTIPIAAGIVMGSTPIAALSETHSQAIDSQGIKCYENVPVDGENEEGKTTFLELEVEVEAIAGSEGETQMNADGTAWQQVELETGTQCWVNTSNRAIEQLETSFEISSFPVPNDRGNYLPSSPNHDRWEVTNRGLSGLNCYQTHPPNQGSHLVVSRLFNGHIMTAAESETDAEAIVEHNDRTWMAVSDPWSGQACWVRAHEDFIKPIE</sequence>
<name>A0A928Z6Z3_9CYAN</name>
<dbReference type="RefSeq" id="WP_264321145.1">
    <property type="nucleotide sequence ID" value="NZ_JADEXN010000131.1"/>
</dbReference>
<reference evidence="1" key="1">
    <citation type="submission" date="2020-10" db="EMBL/GenBank/DDBJ databases">
        <authorList>
            <person name="Castelo-Branco R."/>
            <person name="Eusebio N."/>
            <person name="Adriana R."/>
            <person name="Vieira A."/>
            <person name="Brugerolle De Fraissinette N."/>
            <person name="Rezende De Castro R."/>
            <person name="Schneider M.P."/>
            <person name="Vasconcelos V."/>
            <person name="Leao P.N."/>
        </authorList>
    </citation>
    <scope>NUCLEOTIDE SEQUENCE</scope>
    <source>
        <strain evidence="1">LEGE 11467</strain>
    </source>
</reference>
<dbReference type="EMBL" id="JADEXN010000131">
    <property type="protein sequence ID" value="MBE9040912.1"/>
    <property type="molecule type" value="Genomic_DNA"/>
</dbReference>
<dbReference type="AlphaFoldDB" id="A0A928Z6Z3"/>
<protein>
    <submittedName>
        <fullName evidence="1">Uncharacterized protein</fullName>
    </submittedName>
</protein>